<keyword evidence="2" id="KW-1185">Reference proteome</keyword>
<sequence length="79" mass="9314">MENNEYYCMALIAEKQDLGYPTPNQPDNFMHSVSNTKHGVDLLTPIVELQLFYDAKYGIADAYFAYWLRDVKFFKEHSR</sequence>
<dbReference type="EMBL" id="RQYF01000012">
    <property type="protein sequence ID" value="RRD92297.1"/>
    <property type="molecule type" value="Genomic_DNA"/>
</dbReference>
<dbReference type="RefSeq" id="WP_125238714.1">
    <property type="nucleotide sequence ID" value="NZ_RQYF01000012.1"/>
</dbReference>
<organism evidence="1 2">
    <name type="scientific">Prevotella heparinolytica</name>
    <dbReference type="NCBI Taxonomy" id="28113"/>
    <lineage>
        <taxon>Bacteria</taxon>
        <taxon>Pseudomonadati</taxon>
        <taxon>Bacteroidota</taxon>
        <taxon>Bacteroidia</taxon>
        <taxon>Bacteroidales</taxon>
        <taxon>Bacteroidaceae</taxon>
        <taxon>Bacteroides</taxon>
    </lineage>
</organism>
<comment type="caution">
    <text evidence="1">The sequence shown here is derived from an EMBL/GenBank/DDBJ whole genome shotgun (WGS) entry which is preliminary data.</text>
</comment>
<name>A0A3P2AA49_9BACE</name>
<evidence type="ECO:0000313" key="2">
    <source>
        <dbReference type="Proteomes" id="UP000279562"/>
    </source>
</evidence>
<dbReference type="AlphaFoldDB" id="A0A3P2AA49"/>
<proteinExistence type="predicted"/>
<protein>
    <submittedName>
        <fullName evidence="1">Uncharacterized protein</fullName>
    </submittedName>
</protein>
<accession>A0A3P2AA49</accession>
<dbReference type="Proteomes" id="UP000279562">
    <property type="component" value="Unassembled WGS sequence"/>
</dbReference>
<evidence type="ECO:0000313" key="1">
    <source>
        <dbReference type="EMBL" id="RRD92297.1"/>
    </source>
</evidence>
<gene>
    <name evidence="1" type="ORF">EII33_04665</name>
</gene>
<reference evidence="1 2" key="1">
    <citation type="submission" date="2018-11" db="EMBL/GenBank/DDBJ databases">
        <title>Genomes From Bacteria Associated with the Canine Oral Cavity: a Test Case for Automated Genome-Based Taxonomic Assignment.</title>
        <authorList>
            <person name="Coil D.A."/>
            <person name="Jospin G."/>
            <person name="Darling A.E."/>
            <person name="Wallis C."/>
            <person name="Davis I.J."/>
            <person name="Harris S."/>
            <person name="Eisen J.A."/>
            <person name="Holcombe L.J."/>
            <person name="O'Flynn C."/>
        </authorList>
    </citation>
    <scope>NUCLEOTIDE SEQUENCE [LARGE SCALE GENOMIC DNA]</scope>
    <source>
        <strain evidence="1 2">OH1047_COT-310</strain>
    </source>
</reference>